<dbReference type="PROSITE" id="PS00211">
    <property type="entry name" value="ABC_TRANSPORTER_1"/>
    <property type="match status" value="1"/>
</dbReference>
<dbReference type="InterPro" id="IPR003439">
    <property type="entry name" value="ABC_transporter-like_ATP-bd"/>
</dbReference>
<dbReference type="InterPro" id="IPR008995">
    <property type="entry name" value="Mo/tungstate-bd_C_term_dom"/>
</dbReference>
<comment type="caution">
    <text evidence="10">The sequence shown here is derived from an EMBL/GenBank/DDBJ whole genome shotgun (WGS) entry which is preliminary data.</text>
</comment>
<sequence length="359" mass="39306">MSSVSQTPHLHVETIRVGYRTSREMHEIVHGLSFSLARGEIGCLLGQSGCGKTTVLRAIAGFEGLIDGRITLGGRELSNAQKTAAPETRQIGVVFQDYALFPHLSIADNVGFGLRKLSTTDRNKQVDKLLQLVGLSAHGKKFPHELSGGQQQRVALARALAPQPDLLLLDEPFSNLDVDLRERLATEVRDILKEVGTTAILVTHDQHEAFAIADRIGVMHDGMIVQWDDAYNLYHRPTTRFVADFIGLGVFAPGIVDADSNQVRIELGNLPLTQPDFLPGNARVDVLLRADDVIHDDASTMSAKVIRKAFRGAEFLYTLRLASGQQLLALVPSHHDHAIGEYIGIRLDAAHVVSFPRAD</sequence>
<keyword evidence="3" id="KW-0410">Iron transport</keyword>
<dbReference type="SMART" id="SM00382">
    <property type="entry name" value="AAA"/>
    <property type="match status" value="1"/>
</dbReference>
<evidence type="ECO:0000256" key="7">
    <source>
        <dbReference type="ARBA" id="ARBA00023065"/>
    </source>
</evidence>
<keyword evidence="5 10" id="KW-0067">ATP-binding</keyword>
<dbReference type="CDD" id="cd03259">
    <property type="entry name" value="ABC_Carb_Solutes_like"/>
    <property type="match status" value="1"/>
</dbReference>
<dbReference type="EMBL" id="BMDI01000002">
    <property type="protein sequence ID" value="GGI20684.1"/>
    <property type="molecule type" value="Genomic_DNA"/>
</dbReference>
<keyword evidence="6" id="KW-0408">Iron</keyword>
<keyword evidence="1" id="KW-0813">Transport</keyword>
<evidence type="ECO:0000256" key="8">
    <source>
        <dbReference type="ARBA" id="ARBA00023136"/>
    </source>
</evidence>
<protein>
    <submittedName>
        <fullName evidence="10">Iron ABC transporter ATP-binding protein</fullName>
    </submittedName>
</protein>
<dbReference type="SUPFAM" id="SSF52540">
    <property type="entry name" value="P-loop containing nucleoside triphosphate hydrolases"/>
    <property type="match status" value="1"/>
</dbReference>
<name>A0A8J3F786_9BURK</name>
<evidence type="ECO:0000256" key="3">
    <source>
        <dbReference type="ARBA" id="ARBA00022496"/>
    </source>
</evidence>
<evidence type="ECO:0000256" key="5">
    <source>
        <dbReference type="ARBA" id="ARBA00022840"/>
    </source>
</evidence>
<dbReference type="PANTHER" id="PTHR42781:SF4">
    <property type="entry name" value="SPERMIDINE_PUTRESCINE IMPORT ATP-BINDING PROTEIN POTA"/>
    <property type="match status" value="1"/>
</dbReference>
<evidence type="ECO:0000313" key="11">
    <source>
        <dbReference type="Proteomes" id="UP000642180"/>
    </source>
</evidence>
<keyword evidence="4" id="KW-0547">Nucleotide-binding</keyword>
<evidence type="ECO:0000256" key="1">
    <source>
        <dbReference type="ARBA" id="ARBA00022448"/>
    </source>
</evidence>
<keyword evidence="8" id="KW-0472">Membrane</keyword>
<dbReference type="Pfam" id="PF00005">
    <property type="entry name" value="ABC_tran"/>
    <property type="match status" value="1"/>
</dbReference>
<dbReference type="FunFam" id="3.40.50.300:FF:000425">
    <property type="entry name" value="Probable ABC transporter, ATP-binding subunit"/>
    <property type="match status" value="1"/>
</dbReference>
<evidence type="ECO:0000256" key="2">
    <source>
        <dbReference type="ARBA" id="ARBA00022475"/>
    </source>
</evidence>
<dbReference type="SUPFAM" id="SSF50331">
    <property type="entry name" value="MOP-like"/>
    <property type="match status" value="1"/>
</dbReference>
<dbReference type="InterPro" id="IPR027417">
    <property type="entry name" value="P-loop_NTPase"/>
</dbReference>
<dbReference type="Pfam" id="PF08402">
    <property type="entry name" value="TOBE_2"/>
    <property type="match status" value="1"/>
</dbReference>
<dbReference type="GO" id="GO:0015408">
    <property type="term" value="F:ABC-type ferric iron transporter activity"/>
    <property type="evidence" value="ECO:0007669"/>
    <property type="project" value="InterPro"/>
</dbReference>
<dbReference type="PANTHER" id="PTHR42781">
    <property type="entry name" value="SPERMIDINE/PUTRESCINE IMPORT ATP-BINDING PROTEIN POTA"/>
    <property type="match status" value="1"/>
</dbReference>
<dbReference type="InterPro" id="IPR013611">
    <property type="entry name" value="Transp-assoc_OB_typ2"/>
</dbReference>
<dbReference type="GO" id="GO:0005524">
    <property type="term" value="F:ATP binding"/>
    <property type="evidence" value="ECO:0007669"/>
    <property type="project" value="UniProtKB-KW"/>
</dbReference>
<evidence type="ECO:0000256" key="4">
    <source>
        <dbReference type="ARBA" id="ARBA00022741"/>
    </source>
</evidence>
<keyword evidence="2" id="KW-1003">Cell membrane</keyword>
<dbReference type="PROSITE" id="PS50893">
    <property type="entry name" value="ABC_TRANSPORTER_2"/>
    <property type="match status" value="1"/>
</dbReference>
<dbReference type="AlphaFoldDB" id="A0A8J3F786"/>
<keyword evidence="7" id="KW-0406">Ion transport</keyword>
<dbReference type="GO" id="GO:0043190">
    <property type="term" value="C:ATP-binding cassette (ABC) transporter complex"/>
    <property type="evidence" value="ECO:0007669"/>
    <property type="project" value="InterPro"/>
</dbReference>
<gene>
    <name evidence="10" type="ORF">GCM10008066_25260</name>
</gene>
<evidence type="ECO:0000313" key="10">
    <source>
        <dbReference type="EMBL" id="GGI20684.1"/>
    </source>
</evidence>
<evidence type="ECO:0000259" key="9">
    <source>
        <dbReference type="PROSITE" id="PS50893"/>
    </source>
</evidence>
<feature type="domain" description="ABC transporter" evidence="9">
    <location>
        <begin position="12"/>
        <end position="246"/>
    </location>
</feature>
<organism evidence="10 11">
    <name type="scientific">Oxalicibacterium faecigallinarum</name>
    <dbReference type="NCBI Taxonomy" id="573741"/>
    <lineage>
        <taxon>Bacteria</taxon>
        <taxon>Pseudomonadati</taxon>
        <taxon>Pseudomonadota</taxon>
        <taxon>Betaproteobacteria</taxon>
        <taxon>Burkholderiales</taxon>
        <taxon>Oxalobacteraceae</taxon>
        <taxon>Oxalicibacterium</taxon>
    </lineage>
</organism>
<evidence type="ECO:0000256" key="6">
    <source>
        <dbReference type="ARBA" id="ARBA00023004"/>
    </source>
</evidence>
<dbReference type="InterPro" id="IPR017871">
    <property type="entry name" value="ABC_transporter-like_CS"/>
</dbReference>
<accession>A0A8J3F786</accession>
<dbReference type="Gene3D" id="3.40.50.300">
    <property type="entry name" value="P-loop containing nucleotide triphosphate hydrolases"/>
    <property type="match status" value="1"/>
</dbReference>
<dbReference type="GO" id="GO:0015697">
    <property type="term" value="P:quaternary ammonium group transport"/>
    <property type="evidence" value="ECO:0007669"/>
    <property type="project" value="UniProtKB-ARBA"/>
</dbReference>
<dbReference type="GO" id="GO:0016887">
    <property type="term" value="F:ATP hydrolysis activity"/>
    <property type="evidence" value="ECO:0007669"/>
    <property type="project" value="InterPro"/>
</dbReference>
<dbReference type="RefSeq" id="WP_188381693.1">
    <property type="nucleotide sequence ID" value="NZ_BMDI01000002.1"/>
</dbReference>
<reference evidence="11" key="1">
    <citation type="journal article" date="2019" name="Int. J. Syst. Evol. Microbiol.">
        <title>The Global Catalogue of Microorganisms (GCM) 10K type strain sequencing project: providing services to taxonomists for standard genome sequencing and annotation.</title>
        <authorList>
            <consortium name="The Broad Institute Genomics Platform"/>
            <consortium name="The Broad Institute Genome Sequencing Center for Infectious Disease"/>
            <person name="Wu L."/>
            <person name="Ma J."/>
        </authorList>
    </citation>
    <scope>NUCLEOTIDE SEQUENCE [LARGE SCALE GENOMIC DNA]</scope>
    <source>
        <strain evidence="11">CCM 2767</strain>
    </source>
</reference>
<dbReference type="InterPro" id="IPR003593">
    <property type="entry name" value="AAA+_ATPase"/>
</dbReference>
<dbReference type="Proteomes" id="UP000642180">
    <property type="component" value="Unassembled WGS sequence"/>
</dbReference>
<proteinExistence type="predicted"/>
<keyword evidence="11" id="KW-1185">Reference proteome</keyword>
<dbReference type="InterPro" id="IPR015853">
    <property type="entry name" value="ABC_transpr_FbpC"/>
</dbReference>
<dbReference type="InterPro" id="IPR050093">
    <property type="entry name" value="ABC_SmlMolc_Importer"/>
</dbReference>